<dbReference type="STRING" id="644358.A0A0C4E6Y7"/>
<dbReference type="VEuPathDB" id="FungiDB:MAPG_08287"/>
<proteinExistence type="predicted"/>
<dbReference type="EMBL" id="ADBL01001997">
    <property type="status" value="NOT_ANNOTATED_CDS"/>
    <property type="molecule type" value="Genomic_DNA"/>
</dbReference>
<evidence type="ECO:0000256" key="1">
    <source>
        <dbReference type="ARBA" id="ARBA00004123"/>
    </source>
</evidence>
<dbReference type="GO" id="GO:0005634">
    <property type="term" value="C:nucleus"/>
    <property type="evidence" value="ECO:0007669"/>
    <property type="project" value="UniProtKB-SubCell"/>
</dbReference>
<keyword evidence="2" id="KW-0539">Nucleus</keyword>
<dbReference type="OrthoDB" id="762982at2759"/>
<evidence type="ECO:0000313" key="6">
    <source>
        <dbReference type="EnsemblFungi" id="MAPG_08287T0"/>
    </source>
</evidence>
<dbReference type="EnsemblFungi" id="MAPG_08287T0">
    <property type="protein sequence ID" value="MAPG_08287T0"/>
    <property type="gene ID" value="MAPG_08287"/>
</dbReference>
<gene>
    <name evidence="5" type="ORF">MAPG_08287</name>
</gene>
<name>A0A0C4E6Y7_MAGP6</name>
<dbReference type="GO" id="GO:0003677">
    <property type="term" value="F:DNA binding"/>
    <property type="evidence" value="ECO:0007669"/>
    <property type="project" value="InterPro"/>
</dbReference>
<dbReference type="GO" id="GO:0008270">
    <property type="term" value="F:zinc ion binding"/>
    <property type="evidence" value="ECO:0007669"/>
    <property type="project" value="InterPro"/>
</dbReference>
<dbReference type="InterPro" id="IPR050613">
    <property type="entry name" value="Sec_Metabolite_Reg"/>
</dbReference>
<evidence type="ECO:0000313" key="5">
    <source>
        <dbReference type="EMBL" id="KLU89314.1"/>
    </source>
</evidence>
<feature type="compositionally biased region" description="Low complexity" evidence="3">
    <location>
        <begin position="33"/>
        <end position="57"/>
    </location>
</feature>
<dbReference type="PANTHER" id="PTHR31001:SF49">
    <property type="entry name" value="ZN(II)2CYS6 TRANSCRIPTION FACTOR (EUROFUNG)"/>
    <property type="match status" value="1"/>
</dbReference>
<feature type="region of interest" description="Disordered" evidence="3">
    <location>
        <begin position="33"/>
        <end position="79"/>
    </location>
</feature>
<evidence type="ECO:0000256" key="2">
    <source>
        <dbReference type="ARBA" id="ARBA00023242"/>
    </source>
</evidence>
<feature type="domain" description="Xylanolytic transcriptional activator regulatory" evidence="4">
    <location>
        <begin position="289"/>
        <end position="363"/>
    </location>
</feature>
<organism evidence="6 7">
    <name type="scientific">Magnaporthiopsis poae (strain ATCC 64411 / 73-15)</name>
    <name type="common">Kentucky bluegrass fungus</name>
    <name type="synonym">Magnaporthe poae</name>
    <dbReference type="NCBI Taxonomy" id="644358"/>
    <lineage>
        <taxon>Eukaryota</taxon>
        <taxon>Fungi</taxon>
        <taxon>Dikarya</taxon>
        <taxon>Ascomycota</taxon>
        <taxon>Pezizomycotina</taxon>
        <taxon>Sordariomycetes</taxon>
        <taxon>Sordariomycetidae</taxon>
        <taxon>Magnaporthales</taxon>
        <taxon>Magnaporthaceae</taxon>
        <taxon>Magnaporthiopsis</taxon>
    </lineage>
</organism>
<reference evidence="6" key="4">
    <citation type="journal article" date="2015" name="G3 (Bethesda)">
        <title>Genome sequences of three phytopathogenic species of the Magnaporthaceae family of fungi.</title>
        <authorList>
            <person name="Okagaki L.H."/>
            <person name="Nunes C.C."/>
            <person name="Sailsbery J."/>
            <person name="Clay B."/>
            <person name="Brown D."/>
            <person name="John T."/>
            <person name="Oh Y."/>
            <person name="Young N."/>
            <person name="Fitzgerald M."/>
            <person name="Haas B.J."/>
            <person name="Zeng Q."/>
            <person name="Young S."/>
            <person name="Adiconis X."/>
            <person name="Fan L."/>
            <person name="Levin J.Z."/>
            <person name="Mitchell T.K."/>
            <person name="Okubara P.A."/>
            <person name="Farman M.L."/>
            <person name="Kohn L.M."/>
            <person name="Birren B."/>
            <person name="Ma L.-J."/>
            <person name="Dean R.A."/>
        </authorList>
    </citation>
    <scope>NUCLEOTIDE SEQUENCE</scope>
    <source>
        <strain evidence="6">ATCC 64411 / 73-15</strain>
    </source>
</reference>
<comment type="subcellular location">
    <subcellularLocation>
        <location evidence="1">Nucleus</location>
    </subcellularLocation>
</comment>
<dbReference type="GO" id="GO:0006351">
    <property type="term" value="P:DNA-templated transcription"/>
    <property type="evidence" value="ECO:0007669"/>
    <property type="project" value="InterPro"/>
</dbReference>
<dbReference type="eggNOG" id="ENOG502QSY9">
    <property type="taxonomic scope" value="Eukaryota"/>
</dbReference>
<evidence type="ECO:0000259" key="4">
    <source>
        <dbReference type="SMART" id="SM00906"/>
    </source>
</evidence>
<dbReference type="Pfam" id="PF04082">
    <property type="entry name" value="Fungal_trans"/>
    <property type="match status" value="1"/>
</dbReference>
<accession>A0A0C4E6Y7</accession>
<feature type="region of interest" description="Disordered" evidence="3">
    <location>
        <begin position="792"/>
        <end position="821"/>
    </location>
</feature>
<protein>
    <recommendedName>
        <fullName evidence="4">Xylanolytic transcriptional activator regulatory domain-containing protein</fullName>
    </recommendedName>
</protein>
<dbReference type="PANTHER" id="PTHR31001">
    <property type="entry name" value="UNCHARACTERIZED TRANSCRIPTIONAL REGULATORY PROTEIN"/>
    <property type="match status" value="1"/>
</dbReference>
<dbReference type="Proteomes" id="UP000011715">
    <property type="component" value="Unassembled WGS sequence"/>
</dbReference>
<feature type="compositionally biased region" description="Acidic residues" evidence="3">
    <location>
        <begin position="68"/>
        <end position="78"/>
    </location>
</feature>
<dbReference type="AlphaFoldDB" id="A0A0C4E6Y7"/>
<dbReference type="InterPro" id="IPR007219">
    <property type="entry name" value="XnlR_reg_dom"/>
</dbReference>
<evidence type="ECO:0000256" key="3">
    <source>
        <dbReference type="SAM" id="MobiDB-lite"/>
    </source>
</evidence>
<reference evidence="5" key="3">
    <citation type="submission" date="2011-03" db="EMBL/GenBank/DDBJ databases">
        <title>Annotation of Magnaporthe poae ATCC 64411.</title>
        <authorList>
            <person name="Ma L.-J."/>
            <person name="Dead R."/>
            <person name="Young S.K."/>
            <person name="Zeng Q."/>
            <person name="Gargeya S."/>
            <person name="Fitzgerald M."/>
            <person name="Haas B."/>
            <person name="Abouelleil A."/>
            <person name="Alvarado L."/>
            <person name="Arachchi H.M."/>
            <person name="Berlin A."/>
            <person name="Brown A."/>
            <person name="Chapman S.B."/>
            <person name="Chen Z."/>
            <person name="Dunbar C."/>
            <person name="Freedman E."/>
            <person name="Gearin G."/>
            <person name="Gellesch M."/>
            <person name="Goldberg J."/>
            <person name="Griggs A."/>
            <person name="Gujja S."/>
            <person name="Heiman D."/>
            <person name="Howarth C."/>
            <person name="Larson L."/>
            <person name="Lui A."/>
            <person name="MacDonald P.J.P."/>
            <person name="Mehta T."/>
            <person name="Montmayeur A."/>
            <person name="Murphy C."/>
            <person name="Neiman D."/>
            <person name="Pearson M."/>
            <person name="Priest M."/>
            <person name="Roberts A."/>
            <person name="Saif S."/>
            <person name="Shea T."/>
            <person name="Shenoy N."/>
            <person name="Sisk P."/>
            <person name="Stolte C."/>
            <person name="Sykes S."/>
            <person name="Yandava C."/>
            <person name="Wortman J."/>
            <person name="Nusbaum C."/>
            <person name="Birren B."/>
        </authorList>
    </citation>
    <scope>NUCLEOTIDE SEQUENCE</scope>
    <source>
        <strain evidence="5">ATCC 64411</strain>
    </source>
</reference>
<dbReference type="CDD" id="cd12148">
    <property type="entry name" value="fungal_TF_MHR"/>
    <property type="match status" value="1"/>
</dbReference>
<reference evidence="7" key="2">
    <citation type="submission" date="2010-05" db="EMBL/GenBank/DDBJ databases">
        <title>The genome sequence of Magnaporthe poae strain ATCC 64411.</title>
        <authorList>
            <person name="Ma L.-J."/>
            <person name="Dead R."/>
            <person name="Young S."/>
            <person name="Zeng Q."/>
            <person name="Koehrsen M."/>
            <person name="Alvarado L."/>
            <person name="Berlin A."/>
            <person name="Chapman S.B."/>
            <person name="Chen Z."/>
            <person name="Freedman E."/>
            <person name="Gellesch M."/>
            <person name="Goldberg J."/>
            <person name="Griggs A."/>
            <person name="Gujja S."/>
            <person name="Heilman E.R."/>
            <person name="Heiman D."/>
            <person name="Hepburn T."/>
            <person name="Howarth C."/>
            <person name="Jen D."/>
            <person name="Larson L."/>
            <person name="Mehta T."/>
            <person name="Neiman D."/>
            <person name="Pearson M."/>
            <person name="Roberts A."/>
            <person name="Saif S."/>
            <person name="Shea T."/>
            <person name="Shenoy N."/>
            <person name="Sisk P."/>
            <person name="Stolte C."/>
            <person name="Sykes S."/>
            <person name="Walk T."/>
            <person name="White J."/>
            <person name="Yandava C."/>
            <person name="Haas B."/>
            <person name="Nusbaum C."/>
            <person name="Birren B."/>
        </authorList>
    </citation>
    <scope>NUCLEOTIDE SEQUENCE [LARGE SCALE GENOMIC DNA]</scope>
    <source>
        <strain evidence="7">ATCC 64411 / 73-15</strain>
    </source>
</reference>
<sequence length="821" mass="90348">MQNRIDRLEGLVLALMHGGANLEASGAAAATTASSSVSAPHTGATPATTTTDGTSSARNDTCPNPDDTREDGDDDSDIEGGLSTSLGFLKVDQEKGKSIYIGQEHWHSILAGISEVKSYFNNHKKDLENSYEKVLKSKPPSALHGLSLLLGTEPAREVELRAELPPKSSVLTLCGRYFNSMDNAVNIVHAPTFYRMLQKHWEDPSKTPIMWLGMLYSILCLAMLSYHKVGDEPAEWKGRSLELAAEYRMRTVQCLVTGDYTKPSEYTVETLILYKFGEFSSLYDADVGLWMISALTTRVAIRMGYHRDAKWFPSITPFQGEMRRRTWALIRMCDIMFSLQVSLPAMIHDEDCDTQLPSNIFDEEFGPDTKVLPPSRPHTDPTPMAYMIAKVRLGLELGRIIQATTRIGVQVPYDEILRLDARLREVAAELPPHLKLQPLEGSHDPLTLIIARLNIDILVQKIFCLLHRNYLPRSRKNPRYAHSRRTAIEASMETLRHLETMHRESQGNGRLRSMRWFFTSVATREFLLPAMLVGLDLHYDNMAEKSGHRQDSQGLFFWTPQQRLQMVNTLEVTRQIWDGLKDTSVEAFKASNVLRILLEKINSPTPDPSGTDQDSAAATAAVAGQDGMGLFGGSSSAELRPEHSAAMTLGMLSGGGGLSPNTAAMLDPMQSPGGTTTYAAPPAMDVGGEESGQAPTAMSPDFNMDMYAGINNTASPFTSLMNAGSAMDFSSTAGFDWVGEIPYCCPRVNWSGLADTDTRLICSQDAFESYAQTANFAPDSFQFIGSVAQIPGESTTDGSSSFAFNSPNGPEGEPSREYEKK</sequence>
<reference evidence="6" key="5">
    <citation type="submission" date="2015-06" db="UniProtKB">
        <authorList>
            <consortium name="EnsemblFungi"/>
        </authorList>
    </citation>
    <scope>IDENTIFICATION</scope>
    <source>
        <strain evidence="6">ATCC 64411</strain>
    </source>
</reference>
<reference evidence="5" key="1">
    <citation type="submission" date="2010-05" db="EMBL/GenBank/DDBJ databases">
        <title>The Genome Sequence of Magnaporthe poae strain ATCC 64411.</title>
        <authorList>
            <consortium name="The Broad Institute Genome Sequencing Platform"/>
            <consortium name="Broad Institute Genome Sequencing Center for Infectious Disease"/>
            <person name="Ma L.-J."/>
            <person name="Dead R."/>
            <person name="Young S."/>
            <person name="Zeng Q."/>
            <person name="Koehrsen M."/>
            <person name="Alvarado L."/>
            <person name="Berlin A."/>
            <person name="Chapman S.B."/>
            <person name="Chen Z."/>
            <person name="Freedman E."/>
            <person name="Gellesch M."/>
            <person name="Goldberg J."/>
            <person name="Griggs A."/>
            <person name="Gujja S."/>
            <person name="Heilman E.R."/>
            <person name="Heiman D."/>
            <person name="Hepburn T."/>
            <person name="Howarth C."/>
            <person name="Jen D."/>
            <person name="Larson L."/>
            <person name="Mehta T."/>
            <person name="Neiman D."/>
            <person name="Pearson M."/>
            <person name="Roberts A."/>
            <person name="Saif S."/>
            <person name="Shea T."/>
            <person name="Shenoy N."/>
            <person name="Sisk P."/>
            <person name="Stolte C."/>
            <person name="Sykes S."/>
            <person name="Walk T."/>
            <person name="White J."/>
            <person name="Yandava C."/>
            <person name="Haas B."/>
            <person name="Nusbaum C."/>
            <person name="Birren B."/>
        </authorList>
    </citation>
    <scope>NUCLEOTIDE SEQUENCE</scope>
    <source>
        <strain evidence="5">ATCC 64411</strain>
    </source>
</reference>
<evidence type="ECO:0000313" key="7">
    <source>
        <dbReference type="Proteomes" id="UP000011715"/>
    </source>
</evidence>
<keyword evidence="7" id="KW-1185">Reference proteome</keyword>
<dbReference type="EMBL" id="GL876972">
    <property type="protein sequence ID" value="KLU89314.1"/>
    <property type="molecule type" value="Genomic_DNA"/>
</dbReference>
<dbReference type="SMART" id="SM00906">
    <property type="entry name" value="Fungal_trans"/>
    <property type="match status" value="1"/>
</dbReference>
<feature type="compositionally biased region" description="Polar residues" evidence="3">
    <location>
        <begin position="792"/>
        <end position="808"/>
    </location>
</feature>